<sequence>MAWTDFQLTVTTPLFNDDDPTVGLRVSSVRGAMRFWFRALAGTVYGSGVPALARAEQKVFGSTEEASPVRLRLANQPTARAMIKAGEPSSFLAGDPAEDYEPGKWVAYLLGQGHAAKRKSGWVTTRPHTRPNHRFTLKVGFSGDPAVDSLALASLWAACTYGGFGARTRKGFGNVHLTHKGGPLPEGPWQDDSPDTPGFDHYRELDHLPVDGPLKACTDLLPGLVPVPEGADGPGVAPQPTLGAGNTSAVLADFTADDWEAVAAETGERYRRFRASVPHGSPDPGYKPPIKTPEYGTVIHGTDDRFPLGALGLPVNYKGGAKVTAYKGERDELRRASPLWFRFIKNEHEGTWELFSFAFHNPFLPADQGLSTRLTGKQVDSREVYITDENVRERTKAWMDLVRGPES</sequence>
<name>A0ABU2M2W8_9ACTN</name>
<keyword evidence="1" id="KW-0051">Antiviral defense</keyword>
<feature type="domain" description="CRISPR type III-associated protein" evidence="3">
    <location>
        <begin position="13"/>
        <end position="175"/>
    </location>
</feature>
<dbReference type="InterPro" id="IPR007522">
    <property type="entry name" value="CRISPR-assoc_prot_TM1795"/>
</dbReference>
<evidence type="ECO:0000313" key="5">
    <source>
        <dbReference type="Proteomes" id="UP001183390"/>
    </source>
</evidence>
<keyword evidence="5" id="KW-1185">Reference proteome</keyword>
<evidence type="ECO:0000256" key="1">
    <source>
        <dbReference type="ARBA" id="ARBA00023118"/>
    </source>
</evidence>
<evidence type="ECO:0000259" key="3">
    <source>
        <dbReference type="Pfam" id="PF03787"/>
    </source>
</evidence>
<dbReference type="Pfam" id="PF03787">
    <property type="entry name" value="RAMPs"/>
    <property type="match status" value="1"/>
</dbReference>
<reference evidence="5" key="1">
    <citation type="submission" date="2023-07" db="EMBL/GenBank/DDBJ databases">
        <title>30 novel species of actinomycetes from the DSMZ collection.</title>
        <authorList>
            <person name="Nouioui I."/>
        </authorList>
    </citation>
    <scope>NUCLEOTIDE SEQUENCE [LARGE SCALE GENOMIC DNA]</scope>
    <source>
        <strain evidence="5">DSM 44743</strain>
    </source>
</reference>
<dbReference type="RefSeq" id="WP_311509771.1">
    <property type="nucleotide sequence ID" value="NZ_JAVREP010000001.1"/>
</dbReference>
<comment type="subunit">
    <text evidence="2">Part of the Csm effector complex that includes Cas10, Csm2, Csm3, Csm4 and Csm5.</text>
</comment>
<gene>
    <name evidence="4" type="primary">cmr1</name>
    <name evidence="4" type="ORF">RM479_01005</name>
</gene>
<dbReference type="EMBL" id="JAVREP010000001">
    <property type="protein sequence ID" value="MDT0326984.1"/>
    <property type="molecule type" value="Genomic_DNA"/>
</dbReference>
<dbReference type="InterPro" id="IPR005537">
    <property type="entry name" value="RAMP_III_fam"/>
</dbReference>
<evidence type="ECO:0000256" key="2">
    <source>
        <dbReference type="ARBA" id="ARBA00093789"/>
    </source>
</evidence>
<dbReference type="Proteomes" id="UP001183390">
    <property type="component" value="Unassembled WGS sequence"/>
</dbReference>
<dbReference type="NCBIfam" id="TIGR01894">
    <property type="entry name" value="cas_TM1795_cmr1"/>
    <property type="match status" value="1"/>
</dbReference>
<protein>
    <submittedName>
        <fullName evidence="4">Type III-B CRISPR module RAMP protein Cmr1</fullName>
    </submittedName>
</protein>
<proteinExistence type="predicted"/>
<evidence type="ECO:0000313" key="4">
    <source>
        <dbReference type="EMBL" id="MDT0326984.1"/>
    </source>
</evidence>
<comment type="caution">
    <text evidence="4">The sequence shown here is derived from an EMBL/GenBank/DDBJ whole genome shotgun (WGS) entry which is preliminary data.</text>
</comment>
<organism evidence="4 5">
    <name type="scientific">Nocardiopsis lambiniae</name>
    <dbReference type="NCBI Taxonomy" id="3075539"/>
    <lineage>
        <taxon>Bacteria</taxon>
        <taxon>Bacillati</taxon>
        <taxon>Actinomycetota</taxon>
        <taxon>Actinomycetes</taxon>
        <taxon>Streptosporangiales</taxon>
        <taxon>Nocardiopsidaceae</taxon>
        <taxon>Nocardiopsis</taxon>
    </lineage>
</organism>
<accession>A0ABU2M2W8</accession>